<feature type="compositionally biased region" description="Basic and acidic residues" evidence="1">
    <location>
        <begin position="131"/>
        <end position="146"/>
    </location>
</feature>
<feature type="compositionally biased region" description="Basic and acidic residues" evidence="1">
    <location>
        <begin position="349"/>
        <end position="379"/>
    </location>
</feature>
<feature type="compositionally biased region" description="Low complexity" evidence="1">
    <location>
        <begin position="336"/>
        <end position="347"/>
    </location>
</feature>
<dbReference type="PANTHER" id="PTHR35378">
    <property type="entry name" value="UNNAMED PRODUCT"/>
    <property type="match status" value="1"/>
</dbReference>
<dbReference type="AlphaFoldDB" id="A0A267GP19"/>
<feature type="region of interest" description="Disordered" evidence="1">
    <location>
        <begin position="80"/>
        <end position="115"/>
    </location>
</feature>
<comment type="caution">
    <text evidence="2">The sequence shown here is derived from an EMBL/GenBank/DDBJ whole genome shotgun (WGS) entry which is preliminary data.</text>
</comment>
<organism evidence="2 3">
    <name type="scientific">Macrostomum lignano</name>
    <dbReference type="NCBI Taxonomy" id="282301"/>
    <lineage>
        <taxon>Eukaryota</taxon>
        <taxon>Metazoa</taxon>
        <taxon>Spiralia</taxon>
        <taxon>Lophotrochozoa</taxon>
        <taxon>Platyhelminthes</taxon>
        <taxon>Rhabditophora</taxon>
        <taxon>Macrostomorpha</taxon>
        <taxon>Macrostomida</taxon>
        <taxon>Macrostomidae</taxon>
        <taxon>Macrostomum</taxon>
    </lineage>
</organism>
<dbReference type="STRING" id="282301.A0A267GP19"/>
<dbReference type="PANTHER" id="PTHR35378:SF2">
    <property type="entry name" value="MUCIN-5AC-LIKE"/>
    <property type="match status" value="1"/>
</dbReference>
<evidence type="ECO:0000313" key="2">
    <source>
        <dbReference type="EMBL" id="PAA87765.1"/>
    </source>
</evidence>
<feature type="compositionally biased region" description="Acidic residues" evidence="1">
    <location>
        <begin position="186"/>
        <end position="201"/>
    </location>
</feature>
<feature type="region of interest" description="Disordered" evidence="1">
    <location>
        <begin position="296"/>
        <end position="452"/>
    </location>
</feature>
<accession>A0A267GP19</accession>
<sequence>SRMASNGTNDSSSASPAGHLSMDERLEIFLEANLVASLIDNVADSCTSADCNTNAVDNLLLDPLASRDCTNNRVVRNRVSFANKQPQQQKHRRRGTYELNDSQVKSPPPSWLLDKPEQDLNRTFCLVESNDQDKKSPIVSSEDKDLLSPLNSLPIPATRQSASSRSSYATARSSLSPPPMSRLVEVEIDDESRCENEDDAVSSDVGTMSPPLPPPPQELLDNEEIAISEFDDADRTLVPQQRSQSIIASPALPLPSRLSNLDATFLRSPAQQHSVLKMAVEDSDCPLEQSLAQSEVLATEPDGPELGHTVSGNFPEVLRTKPEVSSDEPEDSTAKSEVSSGETEVSTAKPEESTTKPEESTTKPEESTTKPELSADKPEVLTAELDDSTAKPEVSSTKPENSTAKLEVSSAKPEISPAKPEVSSAKPEDSTAKLEVSSAKPEISSGLKSHQLSLKTHQLSLRIQQLGLKSQ</sequence>
<protein>
    <submittedName>
        <fullName evidence="2">Uncharacterized protein</fullName>
    </submittedName>
</protein>
<gene>
    <name evidence="2" type="ORF">BOX15_Mlig008169g1</name>
</gene>
<feature type="non-terminal residue" evidence="2">
    <location>
        <position position="1"/>
    </location>
</feature>
<feature type="compositionally biased region" description="Polar residues" evidence="1">
    <location>
        <begin position="394"/>
        <end position="404"/>
    </location>
</feature>
<proteinExistence type="predicted"/>
<dbReference type="EMBL" id="NIVC01000217">
    <property type="protein sequence ID" value="PAA87765.1"/>
    <property type="molecule type" value="Genomic_DNA"/>
</dbReference>
<reference evidence="2 3" key="1">
    <citation type="submission" date="2017-06" db="EMBL/GenBank/DDBJ databases">
        <title>A platform for efficient transgenesis in Macrostomum lignano, a flatworm model organism for stem cell research.</title>
        <authorList>
            <person name="Berezikov E."/>
        </authorList>
    </citation>
    <scope>NUCLEOTIDE SEQUENCE [LARGE SCALE GENOMIC DNA]</scope>
    <source>
        <strain evidence="2">DV1</strain>
        <tissue evidence="2">Whole organism</tissue>
    </source>
</reference>
<keyword evidence="3" id="KW-1185">Reference proteome</keyword>
<evidence type="ECO:0000256" key="1">
    <source>
        <dbReference type="SAM" id="MobiDB-lite"/>
    </source>
</evidence>
<feature type="compositionally biased region" description="Low complexity" evidence="1">
    <location>
        <begin position="157"/>
        <end position="175"/>
    </location>
</feature>
<dbReference type="Proteomes" id="UP000215902">
    <property type="component" value="Unassembled WGS sequence"/>
</dbReference>
<feature type="region of interest" description="Disordered" evidence="1">
    <location>
        <begin position="131"/>
        <end position="212"/>
    </location>
</feature>
<name>A0A267GP19_9PLAT</name>
<evidence type="ECO:0000313" key="3">
    <source>
        <dbReference type="Proteomes" id="UP000215902"/>
    </source>
</evidence>